<evidence type="ECO:0000259" key="6">
    <source>
        <dbReference type="Pfam" id="PF02826"/>
    </source>
</evidence>
<dbReference type="GO" id="GO:0016618">
    <property type="term" value="F:hydroxypyruvate reductase [NAD(P)H] activity"/>
    <property type="evidence" value="ECO:0007669"/>
    <property type="project" value="TreeGrafter"/>
</dbReference>
<dbReference type="InterPro" id="IPR036291">
    <property type="entry name" value="NAD(P)-bd_dom_sf"/>
</dbReference>
<dbReference type="PANTHER" id="PTHR10996:SF178">
    <property type="entry name" value="2-HYDROXYACID DEHYDROGENASE YGL185C-RELATED"/>
    <property type="match status" value="1"/>
</dbReference>
<dbReference type="Proteomes" id="UP000556436">
    <property type="component" value="Unassembled WGS sequence"/>
</dbReference>
<dbReference type="SUPFAM" id="SSF51735">
    <property type="entry name" value="NAD(P)-binding Rossmann-fold domains"/>
    <property type="match status" value="1"/>
</dbReference>
<organism evidence="7 8">
    <name type="scientific">Streptomyces netropsis</name>
    <name type="common">Streptoverticillium netropsis</name>
    <dbReference type="NCBI Taxonomy" id="55404"/>
    <lineage>
        <taxon>Bacteria</taxon>
        <taxon>Bacillati</taxon>
        <taxon>Actinomycetota</taxon>
        <taxon>Actinomycetes</taxon>
        <taxon>Kitasatosporales</taxon>
        <taxon>Streptomycetaceae</taxon>
        <taxon>Streptomyces</taxon>
    </lineage>
</organism>
<evidence type="ECO:0000313" key="8">
    <source>
        <dbReference type="Proteomes" id="UP000556436"/>
    </source>
</evidence>
<dbReference type="EMBL" id="JACHJG010000010">
    <property type="protein sequence ID" value="MBB4888494.1"/>
    <property type="molecule type" value="Genomic_DNA"/>
</dbReference>
<dbReference type="SUPFAM" id="SSF52283">
    <property type="entry name" value="Formate/glycerate dehydrogenase catalytic domain-like"/>
    <property type="match status" value="1"/>
</dbReference>
<protein>
    <submittedName>
        <fullName evidence="7">Phosphoglycerate dehydrogenase-like enzyme</fullName>
    </submittedName>
</protein>
<evidence type="ECO:0000259" key="5">
    <source>
        <dbReference type="Pfam" id="PF00389"/>
    </source>
</evidence>
<reference evidence="7 8" key="1">
    <citation type="submission" date="2020-08" db="EMBL/GenBank/DDBJ databases">
        <title>Genomic Encyclopedia of Type Strains, Phase III (KMG-III): the genomes of soil and plant-associated and newly described type strains.</title>
        <authorList>
            <person name="Whitman W."/>
        </authorList>
    </citation>
    <scope>NUCLEOTIDE SEQUENCE [LARGE SCALE GENOMIC DNA]</scope>
    <source>
        <strain evidence="7 8">CECT 3265</strain>
    </source>
</reference>
<dbReference type="Pfam" id="PF00389">
    <property type="entry name" value="2-Hacid_dh"/>
    <property type="match status" value="1"/>
</dbReference>
<keyword evidence="2 4" id="KW-0560">Oxidoreductase</keyword>
<dbReference type="AlphaFoldDB" id="A0A7W7LEC9"/>
<evidence type="ECO:0000256" key="2">
    <source>
        <dbReference type="ARBA" id="ARBA00023002"/>
    </source>
</evidence>
<dbReference type="PANTHER" id="PTHR10996">
    <property type="entry name" value="2-HYDROXYACID DEHYDROGENASE-RELATED"/>
    <property type="match status" value="1"/>
</dbReference>
<evidence type="ECO:0000256" key="4">
    <source>
        <dbReference type="RuleBase" id="RU003719"/>
    </source>
</evidence>
<dbReference type="Gene3D" id="3.40.50.720">
    <property type="entry name" value="NAD(P)-binding Rossmann-like Domain"/>
    <property type="match status" value="2"/>
</dbReference>
<comment type="caution">
    <text evidence="7">The sequence shown here is derived from an EMBL/GenBank/DDBJ whole genome shotgun (WGS) entry which is preliminary data.</text>
</comment>
<dbReference type="Pfam" id="PF02826">
    <property type="entry name" value="2-Hacid_dh_C"/>
    <property type="match status" value="1"/>
</dbReference>
<dbReference type="InterPro" id="IPR006139">
    <property type="entry name" value="D-isomer_2_OHA_DH_cat_dom"/>
</dbReference>
<dbReference type="InterPro" id="IPR050223">
    <property type="entry name" value="D-isomer_2-hydroxyacid_DH"/>
</dbReference>
<dbReference type="GO" id="GO:0005829">
    <property type="term" value="C:cytosol"/>
    <property type="evidence" value="ECO:0007669"/>
    <property type="project" value="TreeGrafter"/>
</dbReference>
<keyword evidence="8" id="KW-1185">Reference proteome</keyword>
<evidence type="ECO:0000256" key="1">
    <source>
        <dbReference type="ARBA" id="ARBA00005854"/>
    </source>
</evidence>
<feature type="domain" description="D-isomer specific 2-hydroxyacid dehydrogenase catalytic" evidence="5">
    <location>
        <begin position="59"/>
        <end position="335"/>
    </location>
</feature>
<dbReference type="GO" id="GO:0051287">
    <property type="term" value="F:NAD binding"/>
    <property type="evidence" value="ECO:0007669"/>
    <property type="project" value="InterPro"/>
</dbReference>
<evidence type="ECO:0000313" key="7">
    <source>
        <dbReference type="EMBL" id="MBB4888494.1"/>
    </source>
</evidence>
<proteinExistence type="inferred from homology"/>
<sequence>MNDRPGNPLPFPARPTVVVAMGADEAAASLPADLRTELDTIARLTPGVLTGDLTAPEERRALAAADVLITGWGTPALTEGVLASAPRLRAVVHAAGSVRELVTSTVWHRGIVVSSAAEANAGPVADYTYAAIVLAAKKAIPAAAAYATNPKPAFLDREGADGRTVGVIGASRIGRRVLARLRASDAKFRILLYDPCVTAREAAGLGVELSGLDELCRASSIVTVHAPLLPETHRLLDAERLALIPDGGTVVNTARGALVDTDALTRECLAGRLDAILDVTQPEPLPVGHPLRKLPNVLLTPHIAGAQGSEVRRLGAYAVEEIGRLVRGEPLRGRVREEELSRLA</sequence>
<evidence type="ECO:0000256" key="3">
    <source>
        <dbReference type="ARBA" id="ARBA00023027"/>
    </source>
</evidence>
<accession>A0A7W7LEC9</accession>
<name>A0A7W7LEC9_STRNE</name>
<dbReference type="RefSeq" id="WP_221495267.1">
    <property type="nucleotide sequence ID" value="NZ_BMRW01000003.1"/>
</dbReference>
<gene>
    <name evidence="7" type="ORF">FHS38_004565</name>
</gene>
<dbReference type="GO" id="GO:0030267">
    <property type="term" value="F:glyoxylate reductase (NADPH) activity"/>
    <property type="evidence" value="ECO:0007669"/>
    <property type="project" value="TreeGrafter"/>
</dbReference>
<feature type="domain" description="D-isomer specific 2-hydroxyacid dehydrogenase NAD-binding" evidence="6">
    <location>
        <begin position="153"/>
        <end position="304"/>
    </location>
</feature>
<keyword evidence="3" id="KW-0520">NAD</keyword>
<comment type="similarity">
    <text evidence="1 4">Belongs to the D-isomer specific 2-hydroxyacid dehydrogenase family.</text>
</comment>
<dbReference type="CDD" id="cd12167">
    <property type="entry name" value="2-Hacid_dh_8"/>
    <property type="match status" value="1"/>
</dbReference>
<dbReference type="InterPro" id="IPR006140">
    <property type="entry name" value="D-isomer_DH_NAD-bd"/>
</dbReference>